<feature type="compositionally biased region" description="Polar residues" evidence="1">
    <location>
        <begin position="144"/>
        <end position="163"/>
    </location>
</feature>
<organism evidence="2 4">
    <name type="scientific">Nitzschia inconspicua</name>
    <dbReference type="NCBI Taxonomy" id="303405"/>
    <lineage>
        <taxon>Eukaryota</taxon>
        <taxon>Sar</taxon>
        <taxon>Stramenopiles</taxon>
        <taxon>Ochrophyta</taxon>
        <taxon>Bacillariophyta</taxon>
        <taxon>Bacillariophyceae</taxon>
        <taxon>Bacillariophycidae</taxon>
        <taxon>Bacillariales</taxon>
        <taxon>Bacillariaceae</taxon>
        <taxon>Nitzschia</taxon>
    </lineage>
</organism>
<feature type="compositionally biased region" description="Basic and acidic residues" evidence="1">
    <location>
        <begin position="659"/>
        <end position="671"/>
    </location>
</feature>
<comment type="caution">
    <text evidence="2">The sequence shown here is derived from an EMBL/GenBank/DDBJ whole genome shotgun (WGS) entry which is preliminary data.</text>
</comment>
<accession>A0A9K3K9N5</accession>
<feature type="compositionally biased region" description="Polar residues" evidence="1">
    <location>
        <begin position="748"/>
        <end position="759"/>
    </location>
</feature>
<evidence type="ECO:0000313" key="3">
    <source>
        <dbReference type="EMBL" id="KAG7359501.1"/>
    </source>
</evidence>
<feature type="region of interest" description="Disordered" evidence="1">
    <location>
        <begin position="144"/>
        <end position="210"/>
    </location>
</feature>
<feature type="region of interest" description="Disordered" evidence="1">
    <location>
        <begin position="659"/>
        <end position="759"/>
    </location>
</feature>
<dbReference type="EMBL" id="JAGRRH010000013">
    <property type="protein sequence ID" value="KAG7359501.1"/>
    <property type="molecule type" value="Genomic_DNA"/>
</dbReference>
<feature type="compositionally biased region" description="Basic and acidic residues" evidence="1">
    <location>
        <begin position="691"/>
        <end position="702"/>
    </location>
</feature>
<feature type="compositionally biased region" description="Low complexity" evidence="1">
    <location>
        <begin position="31"/>
        <end position="45"/>
    </location>
</feature>
<keyword evidence="4" id="KW-1185">Reference proteome</keyword>
<name>A0A9K3K9N5_9STRA</name>
<dbReference type="Proteomes" id="UP000693970">
    <property type="component" value="Unassembled WGS sequence"/>
</dbReference>
<proteinExistence type="predicted"/>
<feature type="compositionally biased region" description="Low complexity" evidence="1">
    <location>
        <begin position="196"/>
        <end position="210"/>
    </location>
</feature>
<feature type="compositionally biased region" description="Basic and acidic residues" evidence="1">
    <location>
        <begin position="477"/>
        <end position="489"/>
    </location>
</feature>
<feature type="compositionally biased region" description="Basic and acidic residues" evidence="1">
    <location>
        <begin position="721"/>
        <end position="737"/>
    </location>
</feature>
<dbReference type="EMBL" id="JAGRRH010000045">
    <property type="protein sequence ID" value="KAG7338928.1"/>
    <property type="molecule type" value="Genomic_DNA"/>
</dbReference>
<feature type="compositionally biased region" description="Polar residues" evidence="1">
    <location>
        <begin position="509"/>
        <end position="525"/>
    </location>
</feature>
<evidence type="ECO:0000313" key="2">
    <source>
        <dbReference type="EMBL" id="KAG7338928.1"/>
    </source>
</evidence>
<feature type="compositionally biased region" description="Basic residues" evidence="1">
    <location>
        <begin position="703"/>
        <end position="720"/>
    </location>
</feature>
<feature type="compositionally biased region" description="Polar residues" evidence="1">
    <location>
        <begin position="1026"/>
        <end position="1037"/>
    </location>
</feature>
<evidence type="ECO:0000313" key="4">
    <source>
        <dbReference type="Proteomes" id="UP000693970"/>
    </source>
</evidence>
<evidence type="ECO:0000256" key="1">
    <source>
        <dbReference type="SAM" id="MobiDB-lite"/>
    </source>
</evidence>
<protein>
    <submittedName>
        <fullName evidence="2">Uncharacterized protein</fullName>
    </submittedName>
</protein>
<feature type="region of interest" description="Disordered" evidence="1">
    <location>
        <begin position="458"/>
        <end position="528"/>
    </location>
</feature>
<sequence>MKHHSKSSLLSSVEGSGEDVCLPISGRSNFSTPSTVETESTSTTSAAKNDDFALLGKEKQHRKDKGKDSPKIGKLVMANGCSKSSSTSHSDHKKFSPRKGRKYELHDKGCRNRHLRDCNDEDSYIDDSGRLAAEERQILQNSRSSYILKHQNPSTTVVSVGQSKSRRLDSSGRIIGSDSKRCPEQSFCSNSDHDSNLPFPRSSASSSKSLNSTGTFLSGLISHETSLKQYLEHERCDKSTNAPLPFPIEWKRKGRRPAVAHSATFCHDNDLSQKMNASFSSFGNRSVDKTDLRSRWGNGAFHESFRKSNVLSLDQSQHSRQSRAHTICGNIPSKSKVSIVMETTASKTGGLSAFQVGKEEASIIEALLETTKETSPTRRKDAMRAWLEATAAKIMSPTQHENILDSSRLSVRSSLVADITPPTLFDSKDLSAKEKMKQPANRYEERFEILEVDKKKKVPKGRHSYSQPIDGNLRRTPHGDDEILHRTGDFRGQAQSKICGTSVKRVRSTSDPRGSLRNSGSSVPNEVSVDFRRRLGKDVSNYRGECDTSELYDDSNAMRKAFRSPRPAKSDHSGNALRPKSTESLSQGEKVSKKMRKGKLDQSSNNRYDTNRNSEDKSSLDQFLDHDIEATVSDHLTTTPNGTSRRQADAVILSKAAELRQSHGHRGEMRKMKSLPNIGVTSDELMQSFKAKYETKEKPDTKKSKKSKSKNPSKNAKRTKKTESNTVRKKDNFRSDDLCATQKPVERSTPSHASSRDGLSQLNMELQKSKSMSNLSERILDVEDRDLLVQRLKMLSTPNTSIDGHLQIDSTSVLKRSFKRSISKNSNKEKRPTGLLQKSQSLRYAETSKPVSLLAGARWSSASRGLSLDCDTEEELFPFGTAKKNKSSGDELEEIIELAAPPQKPRRKNSINKLLSERKSQSRNTLNFGAIGTTIDATRKLKPSSVGTVVEGSILEISDNGTVCSELTDVQSVDVEKPVSKKSKKQLSSIIERRSSLGELTSDSLTKDVESHKRRRWGDTPLCDSGWNSPLQSPQRRNNPEGENQERQNPTAVKKFDWIKKKLPFMTR</sequence>
<feature type="region of interest" description="Disordered" evidence="1">
    <location>
        <begin position="1004"/>
        <end position="1054"/>
    </location>
</feature>
<feature type="region of interest" description="Disordered" evidence="1">
    <location>
        <begin position="1"/>
        <end position="107"/>
    </location>
</feature>
<reference evidence="2" key="1">
    <citation type="journal article" date="2021" name="Sci. Rep.">
        <title>Diploid genomic architecture of Nitzschia inconspicua, an elite biomass production diatom.</title>
        <authorList>
            <person name="Oliver A."/>
            <person name="Podell S."/>
            <person name="Pinowska A."/>
            <person name="Traller J.C."/>
            <person name="Smith S.R."/>
            <person name="McClure R."/>
            <person name="Beliaev A."/>
            <person name="Bohutskyi P."/>
            <person name="Hill E.A."/>
            <person name="Rabines A."/>
            <person name="Zheng H."/>
            <person name="Allen L.Z."/>
            <person name="Kuo A."/>
            <person name="Grigoriev I.V."/>
            <person name="Allen A.E."/>
            <person name="Hazlebeck D."/>
            <person name="Allen E.E."/>
        </authorList>
    </citation>
    <scope>NUCLEOTIDE SEQUENCE</scope>
    <source>
        <strain evidence="2">Hildebrandi</strain>
    </source>
</reference>
<reference evidence="2" key="2">
    <citation type="submission" date="2021-04" db="EMBL/GenBank/DDBJ databases">
        <authorList>
            <person name="Podell S."/>
        </authorList>
    </citation>
    <scope>NUCLEOTIDE SEQUENCE</scope>
    <source>
        <strain evidence="2">Hildebrandi</strain>
    </source>
</reference>
<feature type="compositionally biased region" description="Basic and acidic residues" evidence="1">
    <location>
        <begin position="609"/>
        <end position="619"/>
    </location>
</feature>
<gene>
    <name evidence="2" type="ORF">IV203_002657</name>
    <name evidence="3" type="ORF">IV203_034599</name>
</gene>
<dbReference type="AlphaFoldDB" id="A0A9K3K9N5"/>
<feature type="region of interest" description="Disordered" evidence="1">
    <location>
        <begin position="557"/>
        <end position="619"/>
    </location>
</feature>